<proteinExistence type="predicted"/>
<sequence length="652" mass="73715">MESNFAEAARDEQALKSALDTADIVPALMTLVYLTGDFELLDEVAPHIKGAWNFLESIPDDLKEEIRSKLVATLKQYAAEGATVPRTPHRQTLRRMMSASVGTEVPEEYVSLFVEELRLGDVDTRALQWRTDPKSLSLDDFKVVIVGAGLSGVCTGIRLKEAGIPFVILERNAGLGGTWYENDYPGAGVDTPNQFYSYSFNPNPDWSRHFSRQNEILKYINDTVDKFGLREHIRFNVEVTSANFDEASARWQVNCRSQDVESEQLECNVFITAAGHNVASTPAFKGLESFSGDTVHTAHWNHGVDVNGKRVAMIGTGASGMQVGPAIVDKVEQLTIFQRSPHWAMGNANYRRDTTEGQRWALKHIPLFNEWARFLVFWAASDGFHKTLHIDPEWSQPALSLNSENHAMRENIIAYMHNELDGDEELLKKCTPDYPPYGKRLLRDNHWFRMLKQDHVDLVVNPISHISKTGVVTTDGVEYPADVLVFATGFNASKLLWPMEIRGRDGVSIRDVWGEDDPRAYKGMTVPGFPNLFVIAGLNTILSHGGSAIFHTECQVTYILKAVREMIERDLASIEVREEIYSGYNDVVDEKLRNMVWSHRGVTSWYKNKRNRVTMTSPWRLVDFWALTHEFELDEFIAVANVERDVAELQTA</sequence>
<dbReference type="PANTHER" id="PTHR42877">
    <property type="entry name" value="L-ORNITHINE N(5)-MONOOXYGENASE-RELATED"/>
    <property type="match status" value="1"/>
</dbReference>
<gene>
    <name evidence="5" type="ORF">NIE36_06565</name>
    <name evidence="4" type="ORF">OSB80_06575</name>
</gene>
<dbReference type="GO" id="GO:0004499">
    <property type="term" value="F:N,N-dimethylaniline monooxygenase activity"/>
    <property type="evidence" value="ECO:0007669"/>
    <property type="project" value="InterPro"/>
</dbReference>
<dbReference type="Pfam" id="PF00743">
    <property type="entry name" value="FMO-like"/>
    <property type="match status" value="1"/>
</dbReference>
<dbReference type="EMBL" id="JAMXWF010000004">
    <property type="protein sequence ID" value="MDQ6406878.1"/>
    <property type="molecule type" value="Genomic_DNA"/>
</dbReference>
<dbReference type="Proteomes" id="UP001209412">
    <property type="component" value="Unassembled WGS sequence"/>
</dbReference>
<dbReference type="InterPro" id="IPR036188">
    <property type="entry name" value="FAD/NAD-bd_sf"/>
</dbReference>
<dbReference type="EMBL" id="JAPKHW010000004">
    <property type="protein sequence ID" value="MCX4145046.1"/>
    <property type="molecule type" value="Genomic_DNA"/>
</dbReference>
<dbReference type="Proteomes" id="UP001242288">
    <property type="component" value="Unassembled WGS sequence"/>
</dbReference>
<keyword evidence="6" id="KW-1185">Reference proteome</keyword>
<evidence type="ECO:0000256" key="1">
    <source>
        <dbReference type="ARBA" id="ARBA00022630"/>
    </source>
</evidence>
<dbReference type="InterPro" id="IPR051209">
    <property type="entry name" value="FAD-bind_Monooxygenase_sf"/>
</dbReference>
<dbReference type="RefSeq" id="WP_266257059.1">
    <property type="nucleotide sequence ID" value="NZ_JAMXWF010000004.1"/>
</dbReference>
<evidence type="ECO:0000313" key="5">
    <source>
        <dbReference type="EMBL" id="MDQ6406878.1"/>
    </source>
</evidence>
<accession>A0AAP5B8G7</accession>
<reference evidence="5" key="1">
    <citation type="submission" date="2022-06" db="EMBL/GenBank/DDBJ databases">
        <title>PHB producers.</title>
        <authorList>
            <person name="Besaury L."/>
        </authorList>
    </citation>
    <scope>NUCLEOTIDE SEQUENCE</scope>
    <source>
        <strain evidence="5 6">SEWS6</strain>
    </source>
</reference>
<dbReference type="Gene3D" id="3.50.50.60">
    <property type="entry name" value="FAD/NAD(P)-binding domain"/>
    <property type="match status" value="2"/>
</dbReference>
<keyword evidence="1" id="KW-0285">Flavoprotein</keyword>
<evidence type="ECO:0000313" key="6">
    <source>
        <dbReference type="Proteomes" id="UP001209412"/>
    </source>
</evidence>
<evidence type="ECO:0000313" key="7">
    <source>
        <dbReference type="Proteomes" id="UP001242288"/>
    </source>
</evidence>
<evidence type="ECO:0000313" key="4">
    <source>
        <dbReference type="EMBL" id="MCX4145046.1"/>
    </source>
</evidence>
<dbReference type="GO" id="GO:0050660">
    <property type="term" value="F:flavin adenine dinucleotide binding"/>
    <property type="evidence" value="ECO:0007669"/>
    <property type="project" value="InterPro"/>
</dbReference>
<evidence type="ECO:0000256" key="2">
    <source>
        <dbReference type="ARBA" id="ARBA00022827"/>
    </source>
</evidence>
<dbReference type="InterPro" id="IPR020946">
    <property type="entry name" value="Flavin_mOase-like"/>
</dbReference>
<organism evidence="5 7">
    <name type="scientific">Paraburkholderia madseniana</name>
    <dbReference type="NCBI Taxonomy" id="2599607"/>
    <lineage>
        <taxon>Bacteria</taxon>
        <taxon>Pseudomonadati</taxon>
        <taxon>Pseudomonadota</taxon>
        <taxon>Betaproteobacteria</taxon>
        <taxon>Burkholderiales</taxon>
        <taxon>Burkholderiaceae</taxon>
        <taxon>Paraburkholderia</taxon>
    </lineage>
</organism>
<dbReference type="AlphaFoldDB" id="A0AAP5B8G7"/>
<dbReference type="PANTHER" id="PTHR42877:SF4">
    <property type="entry name" value="FAD_NAD(P)-BINDING DOMAIN-CONTAINING PROTEIN-RELATED"/>
    <property type="match status" value="1"/>
</dbReference>
<evidence type="ECO:0000256" key="3">
    <source>
        <dbReference type="ARBA" id="ARBA00023002"/>
    </source>
</evidence>
<keyword evidence="2" id="KW-0274">FAD</keyword>
<dbReference type="GO" id="GO:0050661">
    <property type="term" value="F:NADP binding"/>
    <property type="evidence" value="ECO:0007669"/>
    <property type="project" value="InterPro"/>
</dbReference>
<protein>
    <submittedName>
        <fullName evidence="5">NAD(P)/FAD-dependent oxidoreductase</fullName>
    </submittedName>
</protein>
<name>A0AAP5B8G7_9BURK</name>
<keyword evidence="3" id="KW-0560">Oxidoreductase</keyword>
<dbReference type="SUPFAM" id="SSF51905">
    <property type="entry name" value="FAD/NAD(P)-binding domain"/>
    <property type="match status" value="1"/>
</dbReference>
<comment type="caution">
    <text evidence="5">The sequence shown here is derived from an EMBL/GenBank/DDBJ whole genome shotgun (WGS) entry which is preliminary data.</text>
</comment>